<sequence length="729" mass="77307">MDRFERMMTATVAGLALVIGPAVPALGADTAAPGGPGVDEQFLPADKSGFATSTTTASTVWLTVQKEGGLGEIYYPDLSTPSARTLDFIVADRHGHATRAADAAVRTVQTDPRSLSYRQVFTDRRGGWSLTADYTTDPARASVLVDLRFTASRAYELYSVYDPALSNSRGDDTGRTTGRALVASDGTSASAFAARPAFTATSNGFRGSSDGWTDLLADGRLDGRYASAGAGNLVQTAATGLTGARGRQHGTLAIGFGRTAGAALTTVNASLASGYARTAAGYAHGWHNYLGKLKPAPASLSGRDQRTLYDVSVMVLAASEDKTHRGAYVASPSMPWIWGKDDPSGPYHLVWSRDLYQIATALIAAGDVAGADRSLTYLFDVQQKADGSFPQNSRVDGTPVWTGLQLDEVALPIVLAHQLGRTDADTWGHVKRAADFLLGFEQDGNQAPWSPQDRWENQSGYSPATIAAEIAGLVCAADLARANGDATSAERYLATADDWQARVKAWTVTTTGPYSADPYFLRLTKDGNPDAATAYTIGDSGPADVDQRRVVDPSFLDLVRLGVLPADDPAVVNTLGVIDTQLGVPTARGRYYHRASFDGYGEKVDGGQWEFGLPDGSRITRGRAWPLLNGERGEYQIAAGQLGNARRQISTMANATGPGAMLPEQVWDDQPPAGTKGFAPGTPTFSATPLAWTHAQFVRLAQNVAAGRVLEQPTIVADRYGSAAQTSRR</sequence>
<protein>
    <submittedName>
        <fullName evidence="4">Glucoamylase</fullName>
    </submittedName>
</protein>
<dbReference type="InterPro" id="IPR011013">
    <property type="entry name" value="Gal_mutarotase_sf_dom"/>
</dbReference>
<proteinExistence type="predicted"/>
<dbReference type="GO" id="GO:0016757">
    <property type="term" value="F:glycosyltransferase activity"/>
    <property type="evidence" value="ECO:0007669"/>
    <property type="project" value="UniProtKB-ARBA"/>
</dbReference>
<dbReference type="Pfam" id="PF00723">
    <property type="entry name" value="Glyco_hydro_15"/>
    <property type="match status" value="1"/>
</dbReference>
<dbReference type="Gene3D" id="2.70.98.10">
    <property type="match status" value="1"/>
</dbReference>
<feature type="domain" description="Glucodextranase N-terminal" evidence="3">
    <location>
        <begin position="32"/>
        <end position="290"/>
    </location>
</feature>
<dbReference type="InterPro" id="IPR008928">
    <property type="entry name" value="6-hairpin_glycosidase_sf"/>
</dbReference>
<dbReference type="PANTHER" id="PTHR31616:SF0">
    <property type="entry name" value="GLUCAN 1,4-ALPHA-GLUCOSIDASE"/>
    <property type="match status" value="1"/>
</dbReference>
<organism evidence="4 5">
    <name type="scientific">Asanoa ferruginea</name>
    <dbReference type="NCBI Taxonomy" id="53367"/>
    <lineage>
        <taxon>Bacteria</taxon>
        <taxon>Bacillati</taxon>
        <taxon>Actinomycetota</taxon>
        <taxon>Actinomycetes</taxon>
        <taxon>Micromonosporales</taxon>
        <taxon>Micromonosporaceae</taxon>
        <taxon>Asanoa</taxon>
    </lineage>
</organism>
<feature type="signal peptide" evidence="1">
    <location>
        <begin position="1"/>
        <end position="27"/>
    </location>
</feature>
<dbReference type="AlphaFoldDB" id="A0A3D9ZK04"/>
<dbReference type="GO" id="GO:0030246">
    <property type="term" value="F:carbohydrate binding"/>
    <property type="evidence" value="ECO:0007669"/>
    <property type="project" value="InterPro"/>
</dbReference>
<feature type="domain" description="GH15-like" evidence="2">
    <location>
        <begin position="306"/>
        <end position="701"/>
    </location>
</feature>
<dbReference type="Gene3D" id="1.50.10.10">
    <property type="match status" value="1"/>
</dbReference>
<evidence type="ECO:0000313" key="5">
    <source>
        <dbReference type="Proteomes" id="UP000256913"/>
    </source>
</evidence>
<dbReference type="InterPro" id="IPR015220">
    <property type="entry name" value="Glucodextranase_N"/>
</dbReference>
<dbReference type="InterPro" id="IPR014718">
    <property type="entry name" value="GH-type_carb-bd"/>
</dbReference>
<name>A0A3D9ZK04_9ACTN</name>
<evidence type="ECO:0000259" key="2">
    <source>
        <dbReference type="Pfam" id="PF00723"/>
    </source>
</evidence>
<dbReference type="Proteomes" id="UP000256913">
    <property type="component" value="Unassembled WGS sequence"/>
</dbReference>
<dbReference type="Pfam" id="PF09137">
    <property type="entry name" value="Glucodextran_N"/>
    <property type="match status" value="1"/>
</dbReference>
<dbReference type="InterPro" id="IPR011613">
    <property type="entry name" value="GH15-like"/>
</dbReference>
<dbReference type="CDD" id="cd07430">
    <property type="entry name" value="GH15_N"/>
    <property type="match status" value="1"/>
</dbReference>
<keyword evidence="1" id="KW-0732">Signal</keyword>
<dbReference type="EMBL" id="QUMQ01000001">
    <property type="protein sequence ID" value="REF96884.1"/>
    <property type="molecule type" value="Genomic_DNA"/>
</dbReference>
<keyword evidence="5" id="KW-1185">Reference proteome</keyword>
<evidence type="ECO:0000259" key="3">
    <source>
        <dbReference type="Pfam" id="PF09137"/>
    </source>
</evidence>
<dbReference type="PANTHER" id="PTHR31616">
    <property type="entry name" value="TREHALASE"/>
    <property type="match status" value="1"/>
</dbReference>
<evidence type="ECO:0000313" key="4">
    <source>
        <dbReference type="EMBL" id="REF96884.1"/>
    </source>
</evidence>
<dbReference type="GO" id="GO:0004553">
    <property type="term" value="F:hydrolase activity, hydrolyzing O-glycosyl compounds"/>
    <property type="evidence" value="ECO:0007669"/>
    <property type="project" value="TreeGrafter"/>
</dbReference>
<accession>A0A3D9ZK04</accession>
<gene>
    <name evidence="4" type="ORF">DFJ67_2878</name>
</gene>
<feature type="chain" id="PRO_5017594150" evidence="1">
    <location>
        <begin position="28"/>
        <end position="729"/>
    </location>
</feature>
<dbReference type="InterPro" id="IPR012341">
    <property type="entry name" value="6hp_glycosidase-like_sf"/>
</dbReference>
<dbReference type="GO" id="GO:0005975">
    <property type="term" value="P:carbohydrate metabolic process"/>
    <property type="evidence" value="ECO:0007669"/>
    <property type="project" value="InterPro"/>
</dbReference>
<dbReference type="RefSeq" id="WP_203783805.1">
    <property type="nucleotide sequence ID" value="NZ_BONB01000026.1"/>
</dbReference>
<reference evidence="4 5" key="1">
    <citation type="submission" date="2018-08" db="EMBL/GenBank/DDBJ databases">
        <title>Sequencing the genomes of 1000 actinobacteria strains.</title>
        <authorList>
            <person name="Klenk H.-P."/>
        </authorList>
    </citation>
    <scope>NUCLEOTIDE SEQUENCE [LARGE SCALE GENOMIC DNA]</scope>
    <source>
        <strain evidence="4 5">DSM 44099</strain>
    </source>
</reference>
<comment type="caution">
    <text evidence="4">The sequence shown here is derived from an EMBL/GenBank/DDBJ whole genome shotgun (WGS) entry which is preliminary data.</text>
</comment>
<dbReference type="SUPFAM" id="SSF74650">
    <property type="entry name" value="Galactose mutarotase-like"/>
    <property type="match status" value="1"/>
</dbReference>
<evidence type="ECO:0000256" key="1">
    <source>
        <dbReference type="SAM" id="SignalP"/>
    </source>
</evidence>
<dbReference type="SUPFAM" id="SSF48208">
    <property type="entry name" value="Six-hairpin glycosidases"/>
    <property type="match status" value="1"/>
</dbReference>